<keyword evidence="1" id="KW-0677">Repeat</keyword>
<dbReference type="SUPFAM" id="SSF54928">
    <property type="entry name" value="RNA-binding domain, RBD"/>
    <property type="match status" value="1"/>
</dbReference>
<dbReference type="STRING" id="6210.W6UJA9"/>
<dbReference type="CTD" id="36339364"/>
<proteinExistence type="predicted"/>
<evidence type="ECO:0000313" key="7">
    <source>
        <dbReference type="Proteomes" id="UP000019149"/>
    </source>
</evidence>
<dbReference type="Pfam" id="PF00076">
    <property type="entry name" value="RRM_1"/>
    <property type="match status" value="2"/>
</dbReference>
<dbReference type="InterPro" id="IPR000504">
    <property type="entry name" value="RRM_dom"/>
</dbReference>
<evidence type="ECO:0000256" key="2">
    <source>
        <dbReference type="ARBA" id="ARBA00022884"/>
    </source>
</evidence>
<organism evidence="6 7">
    <name type="scientific">Echinococcus granulosus</name>
    <name type="common">Hydatid tapeworm</name>
    <dbReference type="NCBI Taxonomy" id="6210"/>
    <lineage>
        <taxon>Eukaryota</taxon>
        <taxon>Metazoa</taxon>
        <taxon>Spiralia</taxon>
        <taxon>Lophotrochozoa</taxon>
        <taxon>Platyhelminthes</taxon>
        <taxon>Cestoda</taxon>
        <taxon>Eucestoda</taxon>
        <taxon>Cyclophyllidea</taxon>
        <taxon>Taeniidae</taxon>
        <taxon>Echinococcus</taxon>
        <taxon>Echinococcus granulosus group</taxon>
    </lineage>
</organism>
<dbReference type="InterPro" id="IPR035979">
    <property type="entry name" value="RBD_domain_sf"/>
</dbReference>
<name>W6UJA9_ECHGR</name>
<feature type="compositionally biased region" description="Basic residues" evidence="4">
    <location>
        <begin position="396"/>
        <end position="407"/>
    </location>
</feature>
<dbReference type="SMART" id="SM00360">
    <property type="entry name" value="RRM"/>
    <property type="match status" value="2"/>
</dbReference>
<dbReference type="OMA" id="CENTNAE"/>
<reference evidence="6 7" key="1">
    <citation type="journal article" date="2013" name="Nat. Genet.">
        <title>The genome of the hydatid tapeworm Echinococcus granulosus.</title>
        <authorList>
            <person name="Zheng H."/>
            <person name="Zhang W."/>
            <person name="Zhang L."/>
            <person name="Zhang Z."/>
            <person name="Li J."/>
            <person name="Lu G."/>
            <person name="Zhu Y."/>
            <person name="Wang Y."/>
            <person name="Huang Y."/>
            <person name="Liu J."/>
            <person name="Kang H."/>
            <person name="Chen J."/>
            <person name="Wang L."/>
            <person name="Chen A."/>
            <person name="Yu S."/>
            <person name="Gao Z."/>
            <person name="Jin L."/>
            <person name="Gu W."/>
            <person name="Wang Z."/>
            <person name="Zhao L."/>
            <person name="Shi B."/>
            <person name="Wen H."/>
            <person name="Lin R."/>
            <person name="Jones M.K."/>
            <person name="Brejova B."/>
            <person name="Vinar T."/>
            <person name="Zhao G."/>
            <person name="McManus D.P."/>
            <person name="Chen Z."/>
            <person name="Zhou Y."/>
            <person name="Wang S."/>
        </authorList>
    </citation>
    <scope>NUCLEOTIDE SEQUENCE [LARGE SCALE GENOMIC DNA]</scope>
</reference>
<sequence length="407" mass="45101">MLSDGNAVSRPIPFNISLNYYHTQKSEHLPIMGKMNYRPAEKPMESKISRSEASSKLSKSPGTNLKKKSLNGAKSALKEPKLPSSIILPGKLGEINENLDDASLLAEIRRRICDQNAKTIRVSPVPKTCPPLLLRDLCPTSVAVRIPSKQNCRYAFIKFASSTAAEAAAKEVTGKLVGGKAIKAILCSERPPRVEADWKSPEERELDAFDLTTLYVSCLPRLTERTTLAQIFRTADKIKYESLPDGTSKGFCILKYRTRELAQKAFVELHGTLLKGVPISVNFLIKSKEKAEARETVKEEASHEDLKRKAPEGSEEVMKPNKKCRCENTNAEDGKVVSDPSGQTREIPTKIKVDRTGNDTVSLKKADKGPDFSIKYSKGPEPKRAKLQPYQLSKKSGNRAKKPKNPK</sequence>
<protein>
    <submittedName>
        <fullName evidence="6">Polyadenylate-binding protein 4-like protein</fullName>
    </submittedName>
</protein>
<evidence type="ECO:0000256" key="3">
    <source>
        <dbReference type="PROSITE-ProRule" id="PRU00176"/>
    </source>
</evidence>
<keyword evidence="2 3" id="KW-0694">RNA-binding</keyword>
<feature type="compositionally biased region" description="Basic and acidic residues" evidence="4">
    <location>
        <begin position="41"/>
        <end position="50"/>
    </location>
</feature>
<dbReference type="Proteomes" id="UP000019149">
    <property type="component" value="Unassembled WGS sequence"/>
</dbReference>
<feature type="region of interest" description="Disordered" evidence="4">
    <location>
        <begin position="41"/>
        <end position="77"/>
    </location>
</feature>
<evidence type="ECO:0000259" key="5">
    <source>
        <dbReference type="PROSITE" id="PS50102"/>
    </source>
</evidence>
<dbReference type="KEGG" id="egl:EGR_03649"/>
<dbReference type="Gene3D" id="3.30.70.330">
    <property type="match status" value="2"/>
</dbReference>
<feature type="compositionally biased region" description="Basic and acidic residues" evidence="4">
    <location>
        <begin position="347"/>
        <end position="370"/>
    </location>
</feature>
<dbReference type="RefSeq" id="XP_024352781.1">
    <property type="nucleotide sequence ID" value="XM_024492898.1"/>
</dbReference>
<dbReference type="InterPro" id="IPR012677">
    <property type="entry name" value="Nucleotide-bd_a/b_plait_sf"/>
</dbReference>
<feature type="compositionally biased region" description="Low complexity" evidence="4">
    <location>
        <begin position="51"/>
        <end position="60"/>
    </location>
</feature>
<dbReference type="GO" id="GO:0003723">
    <property type="term" value="F:RNA binding"/>
    <property type="evidence" value="ECO:0007669"/>
    <property type="project" value="UniProtKB-UniRule"/>
</dbReference>
<evidence type="ECO:0000313" key="6">
    <source>
        <dbReference type="EMBL" id="EUB61585.1"/>
    </source>
</evidence>
<accession>W6UJA9</accession>
<keyword evidence="7" id="KW-1185">Reference proteome</keyword>
<gene>
    <name evidence="6" type="ORF">EGR_03649</name>
</gene>
<comment type="caution">
    <text evidence="6">The sequence shown here is derived from an EMBL/GenBank/DDBJ whole genome shotgun (WGS) entry which is preliminary data.</text>
</comment>
<dbReference type="PROSITE" id="PS50102">
    <property type="entry name" value="RRM"/>
    <property type="match status" value="1"/>
</dbReference>
<dbReference type="GeneID" id="36339364"/>
<evidence type="ECO:0000256" key="4">
    <source>
        <dbReference type="SAM" id="MobiDB-lite"/>
    </source>
</evidence>
<feature type="compositionally biased region" description="Basic and acidic residues" evidence="4">
    <location>
        <begin position="295"/>
        <end position="319"/>
    </location>
</feature>
<evidence type="ECO:0000256" key="1">
    <source>
        <dbReference type="ARBA" id="ARBA00022737"/>
    </source>
</evidence>
<dbReference type="EMBL" id="APAU02000019">
    <property type="protein sequence ID" value="EUB61585.1"/>
    <property type="molecule type" value="Genomic_DNA"/>
</dbReference>
<feature type="domain" description="RRM" evidence="5">
    <location>
        <begin position="212"/>
        <end position="286"/>
    </location>
</feature>
<dbReference type="AlphaFoldDB" id="W6UJA9"/>
<dbReference type="PANTHER" id="PTHR24012">
    <property type="entry name" value="RNA BINDING PROTEIN"/>
    <property type="match status" value="1"/>
</dbReference>
<feature type="region of interest" description="Disordered" evidence="4">
    <location>
        <begin position="295"/>
        <end position="407"/>
    </location>
</feature>
<dbReference type="OrthoDB" id="167718at2759"/>